<feature type="transmembrane region" description="Helical" evidence="9">
    <location>
        <begin position="107"/>
        <end position="127"/>
    </location>
</feature>
<evidence type="ECO:0000313" key="10">
    <source>
        <dbReference type="EMBL" id="KZV17391.1"/>
    </source>
</evidence>
<evidence type="ECO:0000256" key="4">
    <source>
        <dbReference type="ARBA" id="ARBA00022692"/>
    </source>
</evidence>
<name>A0A2Z7A819_9LAMI</name>
<keyword evidence="5 9" id="KW-1133">Transmembrane helix</keyword>
<evidence type="ECO:0000256" key="5">
    <source>
        <dbReference type="ARBA" id="ARBA00022989"/>
    </source>
</evidence>
<accession>A0A2Z7A819</accession>
<evidence type="ECO:0000256" key="1">
    <source>
        <dbReference type="ARBA" id="ARBA00004141"/>
    </source>
</evidence>
<dbReference type="GO" id="GO:0015743">
    <property type="term" value="P:malate transport"/>
    <property type="evidence" value="ECO:0007669"/>
    <property type="project" value="InterPro"/>
</dbReference>
<feature type="transmembrane region" description="Helical" evidence="9">
    <location>
        <begin position="159"/>
        <end position="179"/>
    </location>
</feature>
<evidence type="ECO:0000256" key="7">
    <source>
        <dbReference type="ARBA" id="ARBA00023136"/>
    </source>
</evidence>
<evidence type="ECO:0000256" key="8">
    <source>
        <dbReference type="ARBA" id="ARBA00023303"/>
    </source>
</evidence>
<keyword evidence="6" id="KW-0406">Ion transport</keyword>
<feature type="transmembrane region" description="Helical" evidence="9">
    <location>
        <begin position="50"/>
        <end position="70"/>
    </location>
</feature>
<gene>
    <name evidence="10" type="ORF">F511_23074</name>
</gene>
<keyword evidence="11" id="KW-1185">Reference proteome</keyword>
<dbReference type="EMBL" id="KV018434">
    <property type="protein sequence ID" value="KZV17391.1"/>
    <property type="molecule type" value="Genomic_DNA"/>
</dbReference>
<evidence type="ECO:0000256" key="9">
    <source>
        <dbReference type="SAM" id="Phobius"/>
    </source>
</evidence>
<evidence type="ECO:0000256" key="2">
    <source>
        <dbReference type="ARBA" id="ARBA00007079"/>
    </source>
</evidence>
<evidence type="ECO:0000256" key="3">
    <source>
        <dbReference type="ARBA" id="ARBA00022448"/>
    </source>
</evidence>
<dbReference type="AlphaFoldDB" id="A0A2Z7A819"/>
<organism evidence="10 11">
    <name type="scientific">Dorcoceras hygrometricum</name>
    <dbReference type="NCBI Taxonomy" id="472368"/>
    <lineage>
        <taxon>Eukaryota</taxon>
        <taxon>Viridiplantae</taxon>
        <taxon>Streptophyta</taxon>
        <taxon>Embryophyta</taxon>
        <taxon>Tracheophyta</taxon>
        <taxon>Spermatophyta</taxon>
        <taxon>Magnoliopsida</taxon>
        <taxon>eudicotyledons</taxon>
        <taxon>Gunneridae</taxon>
        <taxon>Pentapetalae</taxon>
        <taxon>asterids</taxon>
        <taxon>lamiids</taxon>
        <taxon>Lamiales</taxon>
        <taxon>Gesneriaceae</taxon>
        <taxon>Didymocarpoideae</taxon>
        <taxon>Trichosporeae</taxon>
        <taxon>Loxocarpinae</taxon>
        <taxon>Dorcoceras</taxon>
    </lineage>
</organism>
<evidence type="ECO:0000256" key="6">
    <source>
        <dbReference type="ARBA" id="ARBA00023065"/>
    </source>
</evidence>
<dbReference type="GO" id="GO:0016020">
    <property type="term" value="C:membrane"/>
    <property type="evidence" value="ECO:0007669"/>
    <property type="project" value="UniProtKB-SubCell"/>
</dbReference>
<keyword evidence="8" id="KW-0407">Ion channel</keyword>
<feature type="transmembrane region" description="Helical" evidence="9">
    <location>
        <begin position="133"/>
        <end position="152"/>
    </location>
</feature>
<reference evidence="10 11" key="1">
    <citation type="journal article" date="2015" name="Proc. Natl. Acad. Sci. U.S.A.">
        <title>The resurrection genome of Boea hygrometrica: A blueprint for survival of dehydration.</title>
        <authorList>
            <person name="Xiao L."/>
            <person name="Yang G."/>
            <person name="Zhang L."/>
            <person name="Yang X."/>
            <person name="Zhao S."/>
            <person name="Ji Z."/>
            <person name="Zhou Q."/>
            <person name="Hu M."/>
            <person name="Wang Y."/>
            <person name="Chen M."/>
            <person name="Xu Y."/>
            <person name="Jin H."/>
            <person name="Xiao X."/>
            <person name="Hu G."/>
            <person name="Bao F."/>
            <person name="Hu Y."/>
            <person name="Wan P."/>
            <person name="Li L."/>
            <person name="Deng X."/>
            <person name="Kuang T."/>
            <person name="Xiang C."/>
            <person name="Zhu J.K."/>
            <person name="Oliver M.J."/>
            <person name="He Y."/>
        </authorList>
    </citation>
    <scope>NUCLEOTIDE SEQUENCE [LARGE SCALE GENOMIC DNA]</scope>
    <source>
        <strain evidence="11">cv. XS01</strain>
    </source>
</reference>
<dbReference type="PANTHER" id="PTHR31086">
    <property type="entry name" value="ALUMINUM-ACTIVATED MALATE TRANSPORTER 10"/>
    <property type="match status" value="1"/>
</dbReference>
<keyword evidence="7 9" id="KW-0472">Membrane</keyword>
<proteinExistence type="inferred from homology"/>
<protein>
    <submittedName>
        <fullName evidence="10">Aluminum-activated malate transporter 2-like</fullName>
    </submittedName>
</protein>
<keyword evidence="3" id="KW-0813">Transport</keyword>
<dbReference type="OrthoDB" id="68611at2759"/>
<comment type="subcellular location">
    <subcellularLocation>
        <location evidence="1">Membrane</location>
        <topology evidence="1">Multi-pass membrane protein</topology>
    </subcellularLocation>
</comment>
<feature type="transmembrane region" description="Helical" evidence="9">
    <location>
        <begin position="12"/>
        <end position="30"/>
    </location>
</feature>
<dbReference type="InterPro" id="IPR020966">
    <property type="entry name" value="ALMT"/>
</dbReference>
<dbReference type="GO" id="GO:0034220">
    <property type="term" value="P:monoatomic ion transmembrane transport"/>
    <property type="evidence" value="ECO:0007669"/>
    <property type="project" value="UniProtKB-KW"/>
</dbReference>
<dbReference type="Pfam" id="PF11744">
    <property type="entry name" value="ALMT"/>
    <property type="match status" value="1"/>
</dbReference>
<comment type="similarity">
    <text evidence="2">Belongs to the aromatic acid exporter (TC 2.A.85) family.</text>
</comment>
<evidence type="ECO:0000313" key="11">
    <source>
        <dbReference type="Proteomes" id="UP000250235"/>
    </source>
</evidence>
<dbReference type="Proteomes" id="UP000250235">
    <property type="component" value="Unassembled WGS sequence"/>
</dbReference>
<keyword evidence="4 9" id="KW-0812">Transmembrane</keyword>
<feature type="transmembrane region" description="Helical" evidence="9">
    <location>
        <begin position="76"/>
        <end position="95"/>
    </location>
</feature>
<feature type="transmembrane region" description="Helical" evidence="9">
    <location>
        <begin position="191"/>
        <end position="213"/>
    </location>
</feature>
<sequence length="482" mass="53080">MQMESENTEKVCVFFIGWSWVKGIVAKIMAKIDKIVKQARKMVKDDPRKLIHSLKVGITLTLVSLFYYFQPLYRNFGVSAMWAVTTVVVVFEFSVGATLGKGLNRGFATLVGGVLGIGAHHLAVVSGHSGQPILIGLFVFLQAMVSTFIRFFPQVKSRYDYGMLIFILTFSMVSISGLRTDEILELVQKRLSTVLIGAATCVVVSILVCPVWAGEDLHVLVAQNINKLGNFLEGFSDECFKPSEGGDSKNERSTLVCLNSVLDSKSNLENLANFAKWEPCHGGFMYRHPWKQYLKIGNLTRQCACRVEALNGYINSRTQGPEWMTGIVQESFSSMSSECAKVLKELACNIETMTKPPFSDPTMARLKLASKNLKSLLKSKLLEDTNLMQIIHVAAVASLLIDTVIYVENITEAVTELSSLAKFKSKDATGIPGESAAMDIIGQSPKQIATGDISCVRIDIDGADPIKKEGLPSVQNFECKYI</sequence>